<gene>
    <name evidence="1" type="ORF">E1A91_A05G184900v1</name>
</gene>
<evidence type="ECO:0000313" key="2">
    <source>
        <dbReference type="Proteomes" id="UP000323597"/>
    </source>
</evidence>
<organism evidence="1 2">
    <name type="scientific">Gossypium mustelinum</name>
    <name type="common">Cotton</name>
    <name type="synonym">Gossypium caicoense</name>
    <dbReference type="NCBI Taxonomy" id="34275"/>
    <lineage>
        <taxon>Eukaryota</taxon>
        <taxon>Viridiplantae</taxon>
        <taxon>Streptophyta</taxon>
        <taxon>Embryophyta</taxon>
        <taxon>Tracheophyta</taxon>
        <taxon>Spermatophyta</taxon>
        <taxon>Magnoliopsida</taxon>
        <taxon>eudicotyledons</taxon>
        <taxon>Gunneridae</taxon>
        <taxon>Pentapetalae</taxon>
        <taxon>rosids</taxon>
        <taxon>malvids</taxon>
        <taxon>Malvales</taxon>
        <taxon>Malvaceae</taxon>
        <taxon>Malvoideae</taxon>
        <taxon>Gossypium</taxon>
    </lineage>
</organism>
<dbReference type="AlphaFoldDB" id="A0A5D2Z6T4"/>
<proteinExistence type="predicted"/>
<sequence length="46" mass="5579">MKFLILPYYPFYLPTEEATNGSPNRRRDSGGVRRMEEKGMRGVWWW</sequence>
<reference evidence="1 2" key="1">
    <citation type="submission" date="2019-07" db="EMBL/GenBank/DDBJ databases">
        <title>WGS assembly of Gossypium mustelinum.</title>
        <authorList>
            <person name="Chen Z.J."/>
            <person name="Sreedasyam A."/>
            <person name="Ando A."/>
            <person name="Song Q."/>
            <person name="De L."/>
            <person name="Hulse-Kemp A."/>
            <person name="Ding M."/>
            <person name="Ye W."/>
            <person name="Kirkbride R."/>
            <person name="Jenkins J."/>
            <person name="Plott C."/>
            <person name="Lovell J."/>
            <person name="Lin Y.-M."/>
            <person name="Vaughn R."/>
            <person name="Liu B."/>
            <person name="Li W."/>
            <person name="Simpson S."/>
            <person name="Scheffler B."/>
            <person name="Saski C."/>
            <person name="Grover C."/>
            <person name="Hu G."/>
            <person name="Conover J."/>
            <person name="Carlson J."/>
            <person name="Shu S."/>
            <person name="Boston L."/>
            <person name="Williams M."/>
            <person name="Peterson D."/>
            <person name="Mcgee K."/>
            <person name="Jones D."/>
            <person name="Wendel J."/>
            <person name="Stelly D."/>
            <person name="Grimwood J."/>
            <person name="Schmutz J."/>
        </authorList>
    </citation>
    <scope>NUCLEOTIDE SEQUENCE [LARGE SCALE GENOMIC DNA]</scope>
    <source>
        <strain evidence="1">1408120.09</strain>
    </source>
</reference>
<accession>A0A5D2Z6T4</accession>
<protein>
    <submittedName>
        <fullName evidence="1">Uncharacterized protein</fullName>
    </submittedName>
</protein>
<keyword evidence="2" id="KW-1185">Reference proteome</keyword>
<dbReference type="EMBL" id="CM017640">
    <property type="protein sequence ID" value="TYJ34667.1"/>
    <property type="molecule type" value="Genomic_DNA"/>
</dbReference>
<name>A0A5D2Z6T4_GOSMU</name>
<evidence type="ECO:0000313" key="1">
    <source>
        <dbReference type="EMBL" id="TYJ34667.1"/>
    </source>
</evidence>
<dbReference type="Proteomes" id="UP000323597">
    <property type="component" value="Chromosome A05"/>
</dbReference>